<name>A0A850NJF6_9PROT</name>
<reference evidence="2 4" key="2">
    <citation type="submission" date="2020-08" db="EMBL/GenBank/DDBJ databases">
        <title>Genomic Encyclopedia of Type Strains, Phase III (KMG-III): the genomes of soil and plant-associated and newly described type strains.</title>
        <authorList>
            <person name="Whitman W."/>
        </authorList>
    </citation>
    <scope>NUCLEOTIDE SEQUENCE [LARGE SCALE GENOMIC DNA]</scope>
    <source>
        <strain evidence="2 4">CECT 8088</strain>
    </source>
</reference>
<dbReference type="Gene3D" id="1.20.1270.180">
    <property type="match status" value="1"/>
</dbReference>
<dbReference type="EMBL" id="JABXXQ010000010">
    <property type="protein sequence ID" value="NVN29044.1"/>
    <property type="molecule type" value="Genomic_DNA"/>
</dbReference>
<gene>
    <name evidence="2" type="ORF">FHR90_000186</name>
    <name evidence="3" type="ORF">HUK83_01615</name>
</gene>
<comment type="caution">
    <text evidence="3">The sequence shown here is derived from an EMBL/GenBank/DDBJ whole genome shotgun (WGS) entry which is preliminary data.</text>
</comment>
<organism evidence="3 5">
    <name type="scientific">Endobacter medicaginis</name>
    <dbReference type="NCBI Taxonomy" id="1181271"/>
    <lineage>
        <taxon>Bacteria</taxon>
        <taxon>Pseudomonadati</taxon>
        <taxon>Pseudomonadota</taxon>
        <taxon>Alphaproteobacteria</taxon>
        <taxon>Acetobacterales</taxon>
        <taxon>Acetobacteraceae</taxon>
        <taxon>Endobacter</taxon>
    </lineage>
</organism>
<feature type="domain" description="Lysozyme inhibitor LprI-like N-terminal" evidence="1">
    <location>
        <begin position="20"/>
        <end position="109"/>
    </location>
</feature>
<evidence type="ECO:0000259" key="1">
    <source>
        <dbReference type="Pfam" id="PF07007"/>
    </source>
</evidence>
<keyword evidence="4" id="KW-1185">Reference proteome</keyword>
<dbReference type="InterPro" id="IPR009739">
    <property type="entry name" value="LprI-like_N"/>
</dbReference>
<dbReference type="Proteomes" id="UP000565205">
    <property type="component" value="Unassembled WGS sequence"/>
</dbReference>
<evidence type="ECO:0000313" key="4">
    <source>
        <dbReference type="Proteomes" id="UP000557688"/>
    </source>
</evidence>
<accession>A0A850NJF6</accession>
<dbReference type="EMBL" id="JACHXV010000001">
    <property type="protein sequence ID" value="MBB3172380.1"/>
    <property type="molecule type" value="Genomic_DNA"/>
</dbReference>
<sequence length="325" mass="35565">MAALLGEPAIASAQAASFDCAKATSPREYLICGTAELSTLDQQLQATYAAKLVLLSPAGMKLLRASERAWFTYSDRICGFEAPQGVVPGAPKAQAQCLIEATHDRLRDLACIGRSGPYMIVRIDRYAARLVTGSDVAAHFSTRHVSIPQIDAPGSAAQQGWNRNVIEQMHQTGPSVDKVDMQDDVFGEIGLATPRLISLRWVDAFHDADMIHWQWTYRVSNMVMDPDLRAMVPSDLFAVTADWPRPLSDIAVRAIEAEGWVPDSESSLTGLRRLSGDPETWFLRTDGIEISLGSSSIGCRVCNPANSLVPWTKLRALMTPRALVR</sequence>
<reference evidence="3 5" key="1">
    <citation type="submission" date="2020-06" db="EMBL/GenBank/DDBJ databases">
        <title>Description of novel acetic acid bacteria.</title>
        <authorList>
            <person name="Sombolestani A."/>
        </authorList>
    </citation>
    <scope>NUCLEOTIDE SEQUENCE [LARGE SCALE GENOMIC DNA]</scope>
    <source>
        <strain evidence="3 5">LMG 26838</strain>
    </source>
</reference>
<protein>
    <submittedName>
        <fullName evidence="3">DUF1311 domain-containing protein</fullName>
    </submittedName>
</protein>
<evidence type="ECO:0000313" key="5">
    <source>
        <dbReference type="Proteomes" id="UP000565205"/>
    </source>
</evidence>
<dbReference type="RefSeq" id="WP_176621776.1">
    <property type="nucleotide sequence ID" value="NZ_JABXXQ010000010.1"/>
</dbReference>
<dbReference type="AlphaFoldDB" id="A0A850NJF6"/>
<evidence type="ECO:0000313" key="3">
    <source>
        <dbReference type="EMBL" id="NVN29044.1"/>
    </source>
</evidence>
<dbReference type="Proteomes" id="UP000557688">
    <property type="component" value="Unassembled WGS sequence"/>
</dbReference>
<evidence type="ECO:0000313" key="2">
    <source>
        <dbReference type="EMBL" id="MBB3172380.1"/>
    </source>
</evidence>
<proteinExistence type="predicted"/>
<dbReference type="Pfam" id="PF07007">
    <property type="entry name" value="LprI"/>
    <property type="match status" value="1"/>
</dbReference>